<feature type="region of interest" description="Disordered" evidence="1">
    <location>
        <begin position="1"/>
        <end position="22"/>
    </location>
</feature>
<gene>
    <name evidence="3" type="ORF">FOL47_006840</name>
</gene>
<evidence type="ECO:0000313" key="4">
    <source>
        <dbReference type="Proteomes" id="UP000591131"/>
    </source>
</evidence>
<evidence type="ECO:0000259" key="2">
    <source>
        <dbReference type="PROSITE" id="PS50011"/>
    </source>
</evidence>
<dbReference type="SUPFAM" id="SSF82185">
    <property type="entry name" value="Histone H3 K4-specific methyltransferase SET7/9 N-terminal domain"/>
    <property type="match status" value="1"/>
</dbReference>
<feature type="compositionally biased region" description="Polar residues" evidence="1">
    <location>
        <begin position="13"/>
        <end position="22"/>
    </location>
</feature>
<comment type="caution">
    <text evidence="3">The sequence shown here is derived from an EMBL/GenBank/DDBJ whole genome shotgun (WGS) entry which is preliminary data.</text>
</comment>
<evidence type="ECO:0000256" key="1">
    <source>
        <dbReference type="SAM" id="MobiDB-lite"/>
    </source>
</evidence>
<dbReference type="InterPro" id="IPR050167">
    <property type="entry name" value="Ser_Thr_protein_kinase"/>
</dbReference>
<reference evidence="3 4" key="1">
    <citation type="submission" date="2020-04" db="EMBL/GenBank/DDBJ databases">
        <title>Perkinsus chesapeaki whole genome sequence.</title>
        <authorList>
            <person name="Bogema D.R."/>
        </authorList>
    </citation>
    <scope>NUCLEOTIDE SEQUENCE [LARGE SCALE GENOMIC DNA]</scope>
    <source>
        <strain evidence="3">ATCC PRA-425</strain>
    </source>
</reference>
<dbReference type="PROSITE" id="PS00108">
    <property type="entry name" value="PROTEIN_KINASE_ST"/>
    <property type="match status" value="1"/>
</dbReference>
<dbReference type="SMART" id="SM00220">
    <property type="entry name" value="S_TKc"/>
    <property type="match status" value="1"/>
</dbReference>
<dbReference type="EMBL" id="JAAPAO010000390">
    <property type="protein sequence ID" value="KAF4661123.1"/>
    <property type="molecule type" value="Genomic_DNA"/>
</dbReference>
<dbReference type="OrthoDB" id="437349at2759"/>
<dbReference type="Pfam" id="PF00069">
    <property type="entry name" value="Pkinase"/>
    <property type="match status" value="1"/>
</dbReference>
<dbReference type="InterPro" id="IPR008271">
    <property type="entry name" value="Ser/Thr_kinase_AS"/>
</dbReference>
<dbReference type="PROSITE" id="PS50011">
    <property type="entry name" value="PROTEIN_KINASE_DOM"/>
    <property type="match status" value="1"/>
</dbReference>
<dbReference type="InterPro" id="IPR011009">
    <property type="entry name" value="Kinase-like_dom_sf"/>
</dbReference>
<protein>
    <recommendedName>
        <fullName evidence="2">Protein kinase domain-containing protein</fullName>
    </recommendedName>
</protein>
<name>A0A7J6LPJ8_PERCH</name>
<organism evidence="3 4">
    <name type="scientific">Perkinsus chesapeaki</name>
    <name type="common">Clam parasite</name>
    <name type="synonym">Perkinsus andrewsi</name>
    <dbReference type="NCBI Taxonomy" id="330153"/>
    <lineage>
        <taxon>Eukaryota</taxon>
        <taxon>Sar</taxon>
        <taxon>Alveolata</taxon>
        <taxon>Perkinsozoa</taxon>
        <taxon>Perkinsea</taxon>
        <taxon>Perkinsida</taxon>
        <taxon>Perkinsidae</taxon>
        <taxon>Perkinsus</taxon>
    </lineage>
</organism>
<feature type="region of interest" description="Disordered" evidence="1">
    <location>
        <begin position="47"/>
        <end position="79"/>
    </location>
</feature>
<evidence type="ECO:0000313" key="3">
    <source>
        <dbReference type="EMBL" id="KAF4661123.1"/>
    </source>
</evidence>
<dbReference type="PANTHER" id="PTHR23257">
    <property type="entry name" value="SERINE-THREONINE PROTEIN KINASE"/>
    <property type="match status" value="1"/>
</dbReference>
<dbReference type="GO" id="GO:0004672">
    <property type="term" value="F:protein kinase activity"/>
    <property type="evidence" value="ECO:0007669"/>
    <property type="project" value="InterPro"/>
</dbReference>
<feature type="domain" description="Protein kinase" evidence="2">
    <location>
        <begin position="654"/>
        <end position="1010"/>
    </location>
</feature>
<accession>A0A7J6LPJ8</accession>
<feature type="compositionally biased region" description="Polar residues" evidence="1">
    <location>
        <begin position="56"/>
        <end position="67"/>
    </location>
</feature>
<dbReference type="GO" id="GO:0005524">
    <property type="term" value="F:ATP binding"/>
    <property type="evidence" value="ECO:0007669"/>
    <property type="project" value="InterPro"/>
</dbReference>
<keyword evidence="4" id="KW-1185">Reference proteome</keyword>
<proteinExistence type="predicted"/>
<dbReference type="Proteomes" id="UP000591131">
    <property type="component" value="Unassembled WGS sequence"/>
</dbReference>
<dbReference type="AlphaFoldDB" id="A0A7J6LPJ8"/>
<dbReference type="SUPFAM" id="SSF56112">
    <property type="entry name" value="Protein kinase-like (PK-like)"/>
    <property type="match status" value="1"/>
</dbReference>
<dbReference type="InterPro" id="IPR000719">
    <property type="entry name" value="Prot_kinase_dom"/>
</dbReference>
<sequence>MIVANHRGHDEGSVQSLTSSAESISYAEEKYRKERDGGGHMSFEMKGFDDGEEPPTNGTIHSETSTMHTKRKNSEGWSAARRRSALAAIPQPPTSFKNPPPRLVSLTTVDRTNPVVRATVDCKHISKDDQVVQLHAADLTDRVLQRMLTWLAWRGMDMLRGRIYMMGDGDLLGNPVASKSFYDYSGGRGGIGFVGYFGLAPSTSAFDHQSATFATIRESLESVMQRAHLYDTCDNPNLIGAPTDDAPENGLLCIEDLISLKKFKLVESYHSIRNLPLEWPRTRCDRPVALPRHRGYRPRRPGTWGYIFGAEVTSVNQAGLAAFLHLLIMTAGFKVRQAELVTSDGKFVNNRYIISTYAPRAAAVFRARFSTLLPAEGPMHPVGKFPHWLRENFDPQQDQINGYGSVWYENDPRRGAYTGELVDSKREGFGRFWIQAEGAHVGELSAESYEGEWVQDEFTGYGFKVTEDAVWQMGQFDKGKLVSGISISPFTQPINSVWVARDKDGVERKECVYKVHVRRAEEWRYHMMNMSPVGRVPLQTGPDLPELYDSAILPLHCMDRFEIAAWLELMGLRRASLLMSAKSYDGEDLERMLHNGTAAKELDMTLSQVNALERMQQVLLKACSIDRHMRSPVAVTDALSNPVLADRHLPMQQINIIDTIGEGAYGRVQYAQYTIKHRHRSRSSSSRHLGSNRHRLMSEDELTRARLPSVCPSSPPMIRSAAMAIPLSMSELQSPRSGMSSAAMLATSNMNTTFNTSSVEYLALKEQVGSETTLENATELLRETYVLHAVCGHKNVVSLAGIAADPNTETYSRRFLATQLLESSLPAIIYAPGSSGPDSIDLNSKAIHGFALDMACGLAYMHHHSLVHGDVKSPNVLVDLRSKPPTAKLCDFGHSASRVVPRYQRRMCTFGWASPESLRDDDISTPSDVWSWACIVWEMTNREIPWRMCSHSEMVAAVGMCGLHPGRYIGNGCVNAKMSPLLKRMTERCWVYNPEHRLTMRRCVKALRRFKETTIRRCEKDMWSLFGGGVDSSSSSR</sequence>
<dbReference type="Gene3D" id="1.10.510.10">
    <property type="entry name" value="Transferase(Phosphotransferase) domain 1"/>
    <property type="match status" value="1"/>
</dbReference>